<dbReference type="Proteomes" id="UP000321424">
    <property type="component" value="Unassembled WGS sequence"/>
</dbReference>
<comment type="caution">
    <text evidence="3">The sequence shown here is derived from an EMBL/GenBank/DDBJ whole genome shotgun (WGS) entry which is preliminary data.</text>
</comment>
<evidence type="ECO:0000256" key="1">
    <source>
        <dbReference type="SAM" id="MobiDB-lite"/>
    </source>
</evidence>
<accession>A0A511M4K0</accession>
<gene>
    <name evidence="3" type="ORF">NN4_00640</name>
</gene>
<evidence type="ECO:0008006" key="5">
    <source>
        <dbReference type="Google" id="ProtNLM"/>
    </source>
</evidence>
<sequence length="111" mass="11385">MANSGAVYEDDTASRDLESGGFSSDAARTSRSHAGEGIQDGYNIPGILLWVVGIAALGATLTAAGSGFRGWATIGAIVCVVSLLGGSGWLLLEHRRIKAKEGLSLTDQVGH</sequence>
<organism evidence="3 4">
    <name type="scientific">Nocardia ninae NBRC 108245</name>
    <dbReference type="NCBI Taxonomy" id="1210091"/>
    <lineage>
        <taxon>Bacteria</taxon>
        <taxon>Bacillati</taxon>
        <taxon>Actinomycetota</taxon>
        <taxon>Actinomycetes</taxon>
        <taxon>Mycobacteriales</taxon>
        <taxon>Nocardiaceae</taxon>
        <taxon>Nocardia</taxon>
    </lineage>
</organism>
<name>A0A511M4K0_9NOCA</name>
<proteinExistence type="predicted"/>
<reference evidence="3 4" key="1">
    <citation type="submission" date="2019-07" db="EMBL/GenBank/DDBJ databases">
        <title>Whole genome shotgun sequence of Nocardia ninae NBRC 108245.</title>
        <authorList>
            <person name="Hosoyama A."/>
            <person name="Uohara A."/>
            <person name="Ohji S."/>
            <person name="Ichikawa N."/>
        </authorList>
    </citation>
    <scope>NUCLEOTIDE SEQUENCE [LARGE SCALE GENOMIC DNA]</scope>
    <source>
        <strain evidence="3 4">NBRC 108245</strain>
    </source>
</reference>
<feature type="transmembrane region" description="Helical" evidence="2">
    <location>
        <begin position="47"/>
        <end position="65"/>
    </location>
</feature>
<evidence type="ECO:0000313" key="3">
    <source>
        <dbReference type="EMBL" id="GEM35545.1"/>
    </source>
</evidence>
<feature type="transmembrane region" description="Helical" evidence="2">
    <location>
        <begin position="71"/>
        <end position="92"/>
    </location>
</feature>
<feature type="region of interest" description="Disordered" evidence="1">
    <location>
        <begin position="1"/>
        <end position="30"/>
    </location>
</feature>
<evidence type="ECO:0000256" key="2">
    <source>
        <dbReference type="SAM" id="Phobius"/>
    </source>
</evidence>
<keyword evidence="2" id="KW-0472">Membrane</keyword>
<dbReference type="AlphaFoldDB" id="A0A511M4K0"/>
<dbReference type="RefSeq" id="WP_308633294.1">
    <property type="nucleotide sequence ID" value="NZ_BJXA01000001.1"/>
</dbReference>
<keyword evidence="4" id="KW-1185">Reference proteome</keyword>
<keyword evidence="2" id="KW-1133">Transmembrane helix</keyword>
<evidence type="ECO:0000313" key="4">
    <source>
        <dbReference type="Proteomes" id="UP000321424"/>
    </source>
</evidence>
<keyword evidence="2" id="KW-0812">Transmembrane</keyword>
<dbReference type="EMBL" id="BJXA01000001">
    <property type="protein sequence ID" value="GEM35545.1"/>
    <property type="molecule type" value="Genomic_DNA"/>
</dbReference>
<protein>
    <recommendedName>
        <fullName evidence="5">UsfY protein</fullName>
    </recommendedName>
</protein>